<feature type="region of interest" description="Disordered" evidence="1">
    <location>
        <begin position="42"/>
        <end position="69"/>
    </location>
</feature>
<dbReference type="EMBL" id="MUKV01000018">
    <property type="protein sequence ID" value="OQS37620.1"/>
    <property type="molecule type" value="Genomic_DNA"/>
</dbReference>
<sequence>MQQASGKVADVGNFAKDTAAPKVAVDSKCAVDGTFRPEEPKCGVDAAFDGSTPQPDPQPNNVVSFAPPQAGKSVDVDRFERRKQYCRELCRVLLRYASEAETRDLALQLEDVVADQLASRYRPGLNAAAYDVFARYGLKGGAQ</sequence>
<reference evidence="2 3" key="1">
    <citation type="submission" date="2017-02" db="EMBL/GenBank/DDBJ databases">
        <title>Chromobacterium haemolyticum H5244.</title>
        <authorList>
            <person name="Gulvik C.A."/>
        </authorList>
    </citation>
    <scope>NUCLEOTIDE SEQUENCE [LARGE SCALE GENOMIC DNA]</scope>
    <source>
        <strain evidence="2 3">H5244</strain>
    </source>
</reference>
<dbReference type="Proteomes" id="UP000192721">
    <property type="component" value="Unassembled WGS sequence"/>
</dbReference>
<evidence type="ECO:0000256" key="1">
    <source>
        <dbReference type="SAM" id="MobiDB-lite"/>
    </source>
</evidence>
<comment type="caution">
    <text evidence="2">The sequence shown here is derived from an EMBL/GenBank/DDBJ whole genome shotgun (WGS) entry which is preliminary data.</text>
</comment>
<dbReference type="AlphaFoldDB" id="A0A1W0CS59"/>
<name>A0A1W0CS59_9NEIS</name>
<accession>A0A1W0CS59</accession>
<organism evidence="2 3">
    <name type="scientific">Chromobacterium haemolyticum</name>
    <dbReference type="NCBI Taxonomy" id="394935"/>
    <lineage>
        <taxon>Bacteria</taxon>
        <taxon>Pseudomonadati</taxon>
        <taxon>Pseudomonadota</taxon>
        <taxon>Betaproteobacteria</taxon>
        <taxon>Neisseriales</taxon>
        <taxon>Chromobacteriaceae</taxon>
        <taxon>Chromobacterium</taxon>
    </lineage>
</organism>
<proteinExistence type="predicted"/>
<evidence type="ECO:0000313" key="3">
    <source>
        <dbReference type="Proteomes" id="UP000192721"/>
    </source>
</evidence>
<protein>
    <submittedName>
        <fullName evidence="2">Uncharacterized protein</fullName>
    </submittedName>
</protein>
<gene>
    <name evidence="2" type="ORF">B0T45_13940</name>
</gene>
<evidence type="ECO:0000313" key="2">
    <source>
        <dbReference type="EMBL" id="OQS37620.1"/>
    </source>
</evidence>